<dbReference type="EMBL" id="OV121138">
    <property type="protein sequence ID" value="CAH0561251.1"/>
    <property type="molecule type" value="Genomic_DNA"/>
</dbReference>
<organism evidence="15 16">
    <name type="scientific">Brassicogethes aeneus</name>
    <name type="common">Rape pollen beetle</name>
    <name type="synonym">Meligethes aeneus</name>
    <dbReference type="NCBI Taxonomy" id="1431903"/>
    <lineage>
        <taxon>Eukaryota</taxon>
        <taxon>Metazoa</taxon>
        <taxon>Ecdysozoa</taxon>
        <taxon>Arthropoda</taxon>
        <taxon>Hexapoda</taxon>
        <taxon>Insecta</taxon>
        <taxon>Pterygota</taxon>
        <taxon>Neoptera</taxon>
        <taxon>Endopterygota</taxon>
        <taxon>Coleoptera</taxon>
        <taxon>Polyphaga</taxon>
        <taxon>Cucujiformia</taxon>
        <taxon>Nitidulidae</taxon>
        <taxon>Meligethinae</taxon>
        <taxon>Brassicogethes</taxon>
    </lineage>
</organism>
<comment type="catalytic activity">
    <reaction evidence="9">
        <text>dopamine + acetyl-CoA = N-acetyldopamine + CoA + H(+)</text>
        <dbReference type="Rhea" id="RHEA:51388"/>
        <dbReference type="ChEBI" id="CHEBI:15378"/>
        <dbReference type="ChEBI" id="CHEBI:57287"/>
        <dbReference type="ChEBI" id="CHEBI:57288"/>
        <dbReference type="ChEBI" id="CHEBI:59905"/>
        <dbReference type="ChEBI" id="CHEBI:125678"/>
    </reaction>
    <physiologicalReaction direction="left-to-right" evidence="9">
        <dbReference type="Rhea" id="RHEA:51389"/>
    </physiologicalReaction>
</comment>
<dbReference type="Proteomes" id="UP001154078">
    <property type="component" value="Chromosome 7"/>
</dbReference>
<evidence type="ECO:0000256" key="8">
    <source>
        <dbReference type="ARBA" id="ARBA00051284"/>
    </source>
</evidence>
<evidence type="ECO:0000256" key="5">
    <source>
        <dbReference type="ARBA" id="ARBA00039114"/>
    </source>
</evidence>
<comment type="catalytic activity">
    <reaction evidence="8">
        <text>serotonin + (5Z,8Z,11Z,14Z)-eicosatetraenoyl-CoA = N-[(5Z,8Z,11Z,14Z)-eicosatetraenoyl]-serotonin + CoA + H(+)</text>
        <dbReference type="Rhea" id="RHEA:51396"/>
        <dbReference type="ChEBI" id="CHEBI:15378"/>
        <dbReference type="ChEBI" id="CHEBI:57287"/>
        <dbReference type="ChEBI" id="CHEBI:57368"/>
        <dbReference type="ChEBI" id="CHEBI:132255"/>
        <dbReference type="ChEBI" id="CHEBI:350546"/>
    </reaction>
    <physiologicalReaction direction="left-to-right" evidence="8">
        <dbReference type="Rhea" id="RHEA:51397"/>
    </physiologicalReaction>
</comment>
<evidence type="ECO:0000256" key="11">
    <source>
        <dbReference type="ARBA" id="ARBA00052178"/>
    </source>
</evidence>
<dbReference type="FunFam" id="3.40.630.30:FF:000046">
    <property type="entry name" value="Dopamine N-acetyltransferase"/>
    <property type="match status" value="1"/>
</dbReference>
<dbReference type="PANTHER" id="PTHR20905:SF1">
    <property type="entry name" value="AT07410P-RELATED"/>
    <property type="match status" value="1"/>
</dbReference>
<accession>A0A9P0BEA5</accession>
<comment type="catalytic activity">
    <reaction evidence="11">
        <text>serotonin + hexadecanoyl-CoA = N-hexadecanoyl-serotonin + CoA + H(+)</text>
        <dbReference type="Rhea" id="RHEA:51384"/>
        <dbReference type="ChEBI" id="CHEBI:15378"/>
        <dbReference type="ChEBI" id="CHEBI:57287"/>
        <dbReference type="ChEBI" id="CHEBI:57379"/>
        <dbReference type="ChEBI" id="CHEBI:134059"/>
        <dbReference type="ChEBI" id="CHEBI:350546"/>
    </reaction>
    <physiologicalReaction direction="left-to-right" evidence="11">
        <dbReference type="Rhea" id="RHEA:51385"/>
    </physiologicalReaction>
</comment>
<dbReference type="EC" id="2.3.1.87" evidence="5"/>
<evidence type="ECO:0000256" key="9">
    <source>
        <dbReference type="ARBA" id="ARBA00051711"/>
    </source>
</evidence>
<comment type="catalytic activity">
    <reaction evidence="10">
        <text>serotonin + (9Z)-octadecenoyl-CoA = N-(9Z-octadecenoyl)-serotonin + CoA + H(+)</text>
        <dbReference type="Rhea" id="RHEA:51392"/>
        <dbReference type="ChEBI" id="CHEBI:15378"/>
        <dbReference type="ChEBI" id="CHEBI:57287"/>
        <dbReference type="ChEBI" id="CHEBI:57387"/>
        <dbReference type="ChEBI" id="CHEBI:134064"/>
        <dbReference type="ChEBI" id="CHEBI:350546"/>
    </reaction>
    <physiologicalReaction direction="left-to-right" evidence="10">
        <dbReference type="Rhea" id="RHEA:51393"/>
    </physiologicalReaction>
</comment>
<comment type="pathway">
    <text evidence="3">Aromatic compound metabolism; melatonin biosynthesis; melatonin from serotonin: step 1/2.</text>
</comment>
<evidence type="ECO:0000256" key="13">
    <source>
        <dbReference type="ARBA" id="ARBA00052491"/>
    </source>
</evidence>
<feature type="compositionally biased region" description="Low complexity" evidence="14">
    <location>
        <begin position="31"/>
        <end position="45"/>
    </location>
</feature>
<dbReference type="Gene3D" id="3.40.630.30">
    <property type="match status" value="1"/>
</dbReference>
<gene>
    <name evidence="15" type="ORF">MELIAE_LOCUS10828</name>
</gene>
<dbReference type="SUPFAM" id="SSF55729">
    <property type="entry name" value="Acyl-CoA N-acyltransferases (Nat)"/>
    <property type="match status" value="1"/>
</dbReference>
<evidence type="ECO:0000256" key="4">
    <source>
        <dbReference type="ARBA" id="ARBA00038182"/>
    </source>
</evidence>
<name>A0A9P0BEA5_BRAAE</name>
<reference evidence="15" key="1">
    <citation type="submission" date="2021-12" db="EMBL/GenBank/DDBJ databases">
        <authorList>
            <person name="King R."/>
        </authorList>
    </citation>
    <scope>NUCLEOTIDE SEQUENCE</scope>
</reference>
<proteinExistence type="inferred from homology"/>
<keyword evidence="1" id="KW-0808">Transferase</keyword>
<dbReference type="GO" id="GO:0004059">
    <property type="term" value="F:aralkylamine N-acetyltransferase activity"/>
    <property type="evidence" value="ECO:0007669"/>
    <property type="project" value="UniProtKB-EC"/>
</dbReference>
<dbReference type="OrthoDB" id="41532at2759"/>
<dbReference type="PANTHER" id="PTHR20905">
    <property type="entry name" value="N-ACETYLTRANSFERASE-RELATED"/>
    <property type="match status" value="1"/>
</dbReference>
<evidence type="ECO:0000256" key="7">
    <source>
        <dbReference type="ARBA" id="ARBA00050849"/>
    </source>
</evidence>
<feature type="region of interest" description="Disordered" evidence="14">
    <location>
        <begin position="24"/>
        <end position="45"/>
    </location>
</feature>
<comment type="catalytic activity">
    <reaction evidence="13">
        <text>serotonin + acetyl-CoA = N-acetylserotonin + CoA + H(+)</text>
        <dbReference type="Rhea" id="RHEA:25217"/>
        <dbReference type="ChEBI" id="CHEBI:15378"/>
        <dbReference type="ChEBI" id="CHEBI:17697"/>
        <dbReference type="ChEBI" id="CHEBI:57287"/>
        <dbReference type="ChEBI" id="CHEBI:57288"/>
        <dbReference type="ChEBI" id="CHEBI:350546"/>
        <dbReference type="EC" id="2.3.1.87"/>
    </reaction>
    <physiologicalReaction direction="left-to-right" evidence="13">
        <dbReference type="Rhea" id="RHEA:25218"/>
    </physiologicalReaction>
</comment>
<dbReference type="AlphaFoldDB" id="A0A9P0BEA5"/>
<keyword evidence="16" id="KW-1185">Reference proteome</keyword>
<keyword evidence="2" id="KW-0012">Acyltransferase</keyword>
<evidence type="ECO:0000313" key="16">
    <source>
        <dbReference type="Proteomes" id="UP001154078"/>
    </source>
</evidence>
<evidence type="ECO:0000256" key="3">
    <source>
        <dbReference type="ARBA" id="ARBA00037926"/>
    </source>
</evidence>
<protein>
    <recommendedName>
        <fullName evidence="5">aralkylamine N-acetyltransferase</fullName>
        <ecNumber evidence="5">2.3.1.87</ecNumber>
    </recommendedName>
</protein>
<comment type="catalytic activity">
    <reaction evidence="12">
        <text>dopamine + hexadecanoyl-CoA = N-hexadecanoyl-dopamine + CoA + H(+)</text>
        <dbReference type="Rhea" id="RHEA:51376"/>
        <dbReference type="ChEBI" id="CHEBI:15378"/>
        <dbReference type="ChEBI" id="CHEBI:57287"/>
        <dbReference type="ChEBI" id="CHEBI:57379"/>
        <dbReference type="ChEBI" id="CHEBI:59905"/>
        <dbReference type="ChEBI" id="CHEBI:134058"/>
    </reaction>
    <physiologicalReaction direction="left-to-right" evidence="12">
        <dbReference type="Rhea" id="RHEA:51377"/>
    </physiologicalReaction>
</comment>
<evidence type="ECO:0000313" key="15">
    <source>
        <dbReference type="EMBL" id="CAH0561251.1"/>
    </source>
</evidence>
<evidence type="ECO:0000256" key="6">
    <source>
        <dbReference type="ARBA" id="ARBA00050189"/>
    </source>
</evidence>
<comment type="catalytic activity">
    <reaction evidence="7">
        <text>serotonin + octadecanoyl-CoA = N-octadecanoyl-serotonin + CoA + H(+)</text>
        <dbReference type="Rhea" id="RHEA:51400"/>
        <dbReference type="ChEBI" id="CHEBI:15378"/>
        <dbReference type="ChEBI" id="CHEBI:57287"/>
        <dbReference type="ChEBI" id="CHEBI:57394"/>
        <dbReference type="ChEBI" id="CHEBI:134065"/>
        <dbReference type="ChEBI" id="CHEBI:350546"/>
    </reaction>
    <physiologicalReaction direction="left-to-right" evidence="7">
        <dbReference type="Rhea" id="RHEA:51401"/>
    </physiologicalReaction>
</comment>
<dbReference type="CDD" id="cd04301">
    <property type="entry name" value="NAT_SF"/>
    <property type="match status" value="1"/>
</dbReference>
<evidence type="ECO:0000256" key="2">
    <source>
        <dbReference type="ARBA" id="ARBA00023315"/>
    </source>
</evidence>
<evidence type="ECO:0000256" key="10">
    <source>
        <dbReference type="ARBA" id="ARBA00051823"/>
    </source>
</evidence>
<sequence length="260" mass="29415">MARLAKFIMPEKFEDKLSKLSFSSDYGSADSMSIPSTPTTPSSPLPDFDIEIIQESDKDEVLKFLQTFFFKDEPLNHSINLINDEHPRCMDLEKYSLKELNNGLNLKAVLDGKMIGVCLNGILERGFVDEIDLNDDSVKHPKFSKIAKLLDFVAKDSDVFQHFPDCEKAMSVKIISVDTTLRGRGLAKHFMLKTRDLAKEHGCGFMTVDCSSHFSAMALAKLNFNLTYTLKYSDYKVDGKVVFHPEEPHTAVTVYTQRVK</sequence>
<comment type="similarity">
    <text evidence="4">Belongs to the acetyltransferase family. AANAT subfamily.</text>
</comment>
<dbReference type="InterPro" id="IPR016181">
    <property type="entry name" value="Acyl_CoA_acyltransferase"/>
</dbReference>
<evidence type="ECO:0000256" key="14">
    <source>
        <dbReference type="SAM" id="MobiDB-lite"/>
    </source>
</evidence>
<evidence type="ECO:0000256" key="1">
    <source>
        <dbReference type="ARBA" id="ARBA00022679"/>
    </source>
</evidence>
<evidence type="ECO:0000256" key="12">
    <source>
        <dbReference type="ARBA" id="ARBA00052335"/>
    </source>
</evidence>
<comment type="catalytic activity">
    <reaction evidence="6">
        <text>dopamine + (9Z)-octadecenoyl-CoA = N-(9Z-octadecanoyl)-dopamine + CoA + H(+)</text>
        <dbReference type="Rhea" id="RHEA:51380"/>
        <dbReference type="ChEBI" id="CHEBI:15378"/>
        <dbReference type="ChEBI" id="CHEBI:31883"/>
        <dbReference type="ChEBI" id="CHEBI:57287"/>
        <dbReference type="ChEBI" id="CHEBI:57387"/>
        <dbReference type="ChEBI" id="CHEBI:59905"/>
    </reaction>
    <physiologicalReaction direction="left-to-right" evidence="6">
        <dbReference type="Rhea" id="RHEA:51381"/>
    </physiologicalReaction>
</comment>